<keyword evidence="15" id="KW-1185">Reference proteome</keyword>
<dbReference type="STRING" id="933852.A0A0C2WKZ6"/>
<dbReference type="GO" id="GO:0006346">
    <property type="term" value="P:DNA methylation-dependent constitutive heterochromatin formation"/>
    <property type="evidence" value="ECO:0007669"/>
    <property type="project" value="InterPro"/>
</dbReference>
<dbReference type="SUPFAM" id="SSF53335">
    <property type="entry name" value="S-adenosyl-L-methionine-dependent methyltransferases"/>
    <property type="match status" value="1"/>
</dbReference>
<proteinExistence type="inferred from homology"/>
<dbReference type="HOGENOM" id="CLU_008262_0_0_1"/>
<sequence>MSTISGTSSRKRTAPSPPPSVSERSSKRSRLHVQVEENAGASADTVPVAGRQTHFKLPPNAEELSEANLAVLLNGEEEPENAQDSNLLPVRRLSNFTFFYADTTRVDGAHDFVGLEKLLRKEVSKDRRAIAAHGAARKDDADLDEAAFEGNAEAEDNPDDPGPGPLQFQYCEVILESIECWWIGNGVSNADMYIRTKSAWYLLEEPSDSYRKTFTRFWIPHRLSQAMADYALKASENPYKMFCESIHTLIPESTIVIGRQITVNDLDVHRSVIQDDLKRNSEFFNFSGSKVIKQYFQIKGATPPPFARSPHAPPGVEISAPRIVVSRLVQFIAQRYFKTQLEVAGPSPKHLSWEKQAEHNQTFDIRQLDLGRDELRDGSIKYYESITFEGKYHYKVGDYVATVTGKYKELEERARPPPLSTNQLANTSWFARIHRLFMTFDQTLQPPRRHWAHVQWFDHGTMTDLGELAAPNELFETYNCSDIGLATIKKHISIQFVKCDSSKTIPTAHTEGLGDDQFFCRYMYHTDDGSYHDLSQPKPFDLAPRDTSKLGNRLIQCPVCDAKVSFDREEGAVTPIKKTTFGIVRSILFKNTPYHRKDTVFYYDDEETTEMTVKPRQLKIGIVRGWSVDEQRNTSNLCSIQKLGYRDDLVRIETLATTILPAPTDLPLDERCLYITREFVNVPIKNLERHCVVHCIPDWQELSKLDSEPNHFFITHLTESLTPTARDLVPIQGTPLDLCKICAIREQNWKLFREPYKRLAAGKRPARRLAKVTQLKTLDLFSGAGGLAHGLRKSGLFSFRWAIENDIHTARTYRFNFPEAKVFTQDVNVCAANALSPVSERKRIPSLDINIRNGPDHMPAKGEVEAIIAGPPCPDFSNQNIYRYKAGESSTGLVLPTLSLIDFYRPQFFMIENVPGMLRHEAVEQETGELVEFAMVKIILRSLTTLGYSVRWGVFNSVNYGSPQLRTRMIFYGSRGGYRLPDIPIPTHLTHTNPCVAYTRFTGTATKLTEPDAPLPGASIATSIGDLPAFEWKVDDPVTYTPRRVGVPVFLGESERGAGLAGFTGEGVRYAQQAPVTLYQARARAQVEPDEKVTLHVTRTFAKGRGRKAERYDLECFSFLNRITGFRVMSVPLLAKADHRKIPRELNDWAHSNALSAAGRTQWAPGRYGRLDWQGFFQSAITRIDPTAKQGRVLHPSQRRVLSIREAARSQGLPDHYSIFGNARSVTRQIGNSFPVQLAEAFGRVFRDAVICHRAWHELGVRWPEWQMEPE</sequence>
<evidence type="ECO:0000259" key="13">
    <source>
        <dbReference type="PROSITE" id="PS51038"/>
    </source>
</evidence>
<dbReference type="Gene3D" id="3.90.120.10">
    <property type="entry name" value="DNA Methylase, subunit A, domain 2"/>
    <property type="match status" value="1"/>
</dbReference>
<keyword evidence="3 9" id="KW-0808">Transferase</keyword>
<evidence type="ECO:0000256" key="6">
    <source>
        <dbReference type="ARBA" id="ARBA00023125"/>
    </source>
</evidence>
<organism evidence="14 15">
    <name type="scientific">Serendipita vermifera MAFF 305830</name>
    <dbReference type="NCBI Taxonomy" id="933852"/>
    <lineage>
        <taxon>Eukaryota</taxon>
        <taxon>Fungi</taxon>
        <taxon>Dikarya</taxon>
        <taxon>Basidiomycota</taxon>
        <taxon>Agaricomycotina</taxon>
        <taxon>Agaricomycetes</taxon>
        <taxon>Sebacinales</taxon>
        <taxon>Serendipitaceae</taxon>
        <taxon>Serendipita</taxon>
    </lineage>
</organism>
<dbReference type="Pfam" id="PF12047">
    <property type="entry name" value="DNMT1-RFD"/>
    <property type="match status" value="1"/>
</dbReference>
<dbReference type="PRINTS" id="PR00105">
    <property type="entry name" value="C5METTRFRASE"/>
</dbReference>
<dbReference type="Pfam" id="PF01426">
    <property type="entry name" value="BAH"/>
    <property type="match status" value="1"/>
</dbReference>
<dbReference type="OrthoDB" id="5376140at2759"/>
<dbReference type="EMBL" id="KN824302">
    <property type="protein sequence ID" value="KIM26988.1"/>
    <property type="molecule type" value="Genomic_DNA"/>
</dbReference>
<evidence type="ECO:0000313" key="14">
    <source>
        <dbReference type="EMBL" id="KIM26988.1"/>
    </source>
</evidence>
<dbReference type="PROSITE" id="PS51038">
    <property type="entry name" value="BAH"/>
    <property type="match status" value="1"/>
</dbReference>
<evidence type="ECO:0000313" key="15">
    <source>
        <dbReference type="Proteomes" id="UP000054097"/>
    </source>
</evidence>
<dbReference type="Proteomes" id="UP000054097">
    <property type="component" value="Unassembled WGS sequence"/>
</dbReference>
<dbReference type="AlphaFoldDB" id="A0A0C2WKZ6"/>
<dbReference type="NCBIfam" id="TIGR00675">
    <property type="entry name" value="dcm"/>
    <property type="match status" value="1"/>
</dbReference>
<evidence type="ECO:0000256" key="3">
    <source>
        <dbReference type="ARBA" id="ARBA00022679"/>
    </source>
</evidence>
<gene>
    <name evidence="14" type="ORF">M408DRAFT_25007</name>
</gene>
<evidence type="ECO:0000256" key="7">
    <source>
        <dbReference type="ARBA" id="ARBA00023242"/>
    </source>
</evidence>
<reference evidence="15" key="2">
    <citation type="submission" date="2015-01" db="EMBL/GenBank/DDBJ databases">
        <title>Evolutionary Origins and Diversification of the Mycorrhizal Mutualists.</title>
        <authorList>
            <consortium name="DOE Joint Genome Institute"/>
            <consortium name="Mycorrhizal Genomics Consortium"/>
            <person name="Kohler A."/>
            <person name="Kuo A."/>
            <person name="Nagy L.G."/>
            <person name="Floudas D."/>
            <person name="Copeland A."/>
            <person name="Barry K.W."/>
            <person name="Cichocki N."/>
            <person name="Veneault-Fourrey C."/>
            <person name="LaButti K."/>
            <person name="Lindquist E.A."/>
            <person name="Lipzen A."/>
            <person name="Lundell T."/>
            <person name="Morin E."/>
            <person name="Murat C."/>
            <person name="Riley R."/>
            <person name="Ohm R."/>
            <person name="Sun H."/>
            <person name="Tunlid A."/>
            <person name="Henrissat B."/>
            <person name="Grigoriev I.V."/>
            <person name="Hibbett D.S."/>
            <person name="Martin F."/>
        </authorList>
    </citation>
    <scope>NUCLEOTIDE SEQUENCE [LARGE SCALE GENOMIC DNA]</scope>
    <source>
        <strain evidence="15">MAFF 305830</strain>
    </source>
</reference>
<keyword evidence="4 9" id="KW-0949">S-adenosyl-L-methionine</keyword>
<evidence type="ECO:0000256" key="10">
    <source>
        <dbReference type="RuleBase" id="RU000416"/>
    </source>
</evidence>
<protein>
    <recommendedName>
        <fullName evidence="11">Cytosine-specific methyltransferase</fullName>
        <ecNumber evidence="11">2.1.1.37</ecNumber>
    </recommendedName>
</protein>
<dbReference type="InterPro" id="IPR050390">
    <property type="entry name" value="C5-Methyltransferase"/>
</dbReference>
<dbReference type="PROSITE" id="PS00094">
    <property type="entry name" value="C5_MTASE_1"/>
    <property type="match status" value="1"/>
</dbReference>
<dbReference type="PROSITE" id="PS51679">
    <property type="entry name" value="SAM_MT_C5"/>
    <property type="match status" value="1"/>
</dbReference>
<accession>A0A0C2WKZ6</accession>
<dbReference type="InterPro" id="IPR018117">
    <property type="entry name" value="C5_DNA_meth_AS"/>
</dbReference>
<dbReference type="Gene3D" id="3.40.50.150">
    <property type="entry name" value="Vaccinia Virus protein VP39"/>
    <property type="match status" value="1"/>
</dbReference>
<dbReference type="InterPro" id="IPR001025">
    <property type="entry name" value="BAH_dom"/>
</dbReference>
<dbReference type="InterPro" id="IPR001525">
    <property type="entry name" value="C5_MeTfrase"/>
</dbReference>
<evidence type="ECO:0000256" key="11">
    <source>
        <dbReference type="RuleBase" id="RU000417"/>
    </source>
</evidence>
<feature type="active site" evidence="8 9">
    <location>
        <position position="873"/>
    </location>
</feature>
<dbReference type="PIRSF" id="PIRSF037404">
    <property type="entry name" value="DNMT1"/>
    <property type="match status" value="1"/>
</dbReference>
<evidence type="ECO:0000256" key="8">
    <source>
        <dbReference type="PIRSR" id="PIRSR037404-1"/>
    </source>
</evidence>
<dbReference type="GO" id="GO:0005634">
    <property type="term" value="C:nucleus"/>
    <property type="evidence" value="ECO:0007669"/>
    <property type="project" value="UniProtKB-SubCell"/>
</dbReference>
<dbReference type="GO" id="GO:0003886">
    <property type="term" value="F:DNA (cytosine-5-)-methyltransferase activity"/>
    <property type="evidence" value="ECO:0007669"/>
    <property type="project" value="UniProtKB-EC"/>
</dbReference>
<evidence type="ECO:0000256" key="4">
    <source>
        <dbReference type="ARBA" id="ARBA00022691"/>
    </source>
</evidence>
<dbReference type="GO" id="GO:0032259">
    <property type="term" value="P:methylation"/>
    <property type="evidence" value="ECO:0007669"/>
    <property type="project" value="UniProtKB-KW"/>
</dbReference>
<name>A0A0C2WKZ6_SERVB</name>
<evidence type="ECO:0000256" key="1">
    <source>
        <dbReference type="ARBA" id="ARBA00004123"/>
    </source>
</evidence>
<comment type="similarity">
    <text evidence="9 10">Belongs to the class I-like SAM-binding methyltransferase superfamily. C5-methyltransferase family.</text>
</comment>
<reference evidence="14 15" key="1">
    <citation type="submission" date="2014-04" db="EMBL/GenBank/DDBJ databases">
        <authorList>
            <consortium name="DOE Joint Genome Institute"/>
            <person name="Kuo A."/>
            <person name="Zuccaro A."/>
            <person name="Kohler A."/>
            <person name="Nagy L.G."/>
            <person name="Floudas D."/>
            <person name="Copeland A."/>
            <person name="Barry K.W."/>
            <person name="Cichocki N."/>
            <person name="Veneault-Fourrey C."/>
            <person name="LaButti K."/>
            <person name="Lindquist E.A."/>
            <person name="Lipzen A."/>
            <person name="Lundell T."/>
            <person name="Morin E."/>
            <person name="Murat C."/>
            <person name="Sun H."/>
            <person name="Tunlid A."/>
            <person name="Henrissat B."/>
            <person name="Grigoriev I.V."/>
            <person name="Hibbett D.S."/>
            <person name="Martin F."/>
            <person name="Nordberg H.P."/>
            <person name="Cantor M.N."/>
            <person name="Hua S.X."/>
        </authorList>
    </citation>
    <scope>NUCLEOTIDE SEQUENCE [LARGE SCALE GENOMIC DNA]</scope>
    <source>
        <strain evidence="14 15">MAFF 305830</strain>
    </source>
</reference>
<dbReference type="GO" id="GO:0003682">
    <property type="term" value="F:chromatin binding"/>
    <property type="evidence" value="ECO:0007669"/>
    <property type="project" value="InterPro"/>
</dbReference>
<keyword evidence="5" id="KW-0677">Repeat</keyword>
<keyword evidence="7" id="KW-0539">Nucleus</keyword>
<feature type="domain" description="BAH" evidence="13">
    <location>
        <begin position="392"/>
        <end position="535"/>
    </location>
</feature>
<dbReference type="InterPro" id="IPR043151">
    <property type="entry name" value="BAH_sf"/>
</dbReference>
<comment type="catalytic activity">
    <reaction evidence="11">
        <text>a 2'-deoxycytidine in DNA + S-adenosyl-L-methionine = a 5-methyl-2'-deoxycytidine in DNA + S-adenosyl-L-homocysteine + H(+)</text>
        <dbReference type="Rhea" id="RHEA:13681"/>
        <dbReference type="Rhea" id="RHEA-COMP:11369"/>
        <dbReference type="Rhea" id="RHEA-COMP:11370"/>
        <dbReference type="ChEBI" id="CHEBI:15378"/>
        <dbReference type="ChEBI" id="CHEBI:57856"/>
        <dbReference type="ChEBI" id="CHEBI:59789"/>
        <dbReference type="ChEBI" id="CHEBI:85452"/>
        <dbReference type="ChEBI" id="CHEBI:85454"/>
        <dbReference type="EC" id="2.1.1.37"/>
    </reaction>
</comment>
<dbReference type="GO" id="GO:0003677">
    <property type="term" value="F:DNA binding"/>
    <property type="evidence" value="ECO:0007669"/>
    <property type="project" value="UniProtKB-KW"/>
</dbReference>
<dbReference type="PANTHER" id="PTHR10629">
    <property type="entry name" value="CYTOSINE-SPECIFIC METHYLTRANSFERASE"/>
    <property type="match status" value="1"/>
</dbReference>
<dbReference type="InterPro" id="IPR029063">
    <property type="entry name" value="SAM-dependent_MTases_sf"/>
</dbReference>
<keyword evidence="2 9" id="KW-0489">Methyltransferase</keyword>
<feature type="region of interest" description="Disordered" evidence="12">
    <location>
        <begin position="1"/>
        <end position="45"/>
    </location>
</feature>
<dbReference type="PANTHER" id="PTHR10629:SF52">
    <property type="entry name" value="DNA (CYTOSINE-5)-METHYLTRANSFERASE 1"/>
    <property type="match status" value="1"/>
</dbReference>
<dbReference type="GO" id="GO:0044027">
    <property type="term" value="P:negative regulation of gene expression via chromosomal CpG island methylation"/>
    <property type="evidence" value="ECO:0007669"/>
    <property type="project" value="TreeGrafter"/>
</dbReference>
<evidence type="ECO:0000256" key="12">
    <source>
        <dbReference type="SAM" id="MobiDB-lite"/>
    </source>
</evidence>
<keyword evidence="6" id="KW-0238">DNA-binding</keyword>
<dbReference type="InterPro" id="IPR022702">
    <property type="entry name" value="Cytosine_MeTrfase1_RFD"/>
</dbReference>
<evidence type="ECO:0000256" key="5">
    <source>
        <dbReference type="ARBA" id="ARBA00022737"/>
    </source>
</evidence>
<dbReference type="Gene3D" id="2.30.30.490">
    <property type="match status" value="2"/>
</dbReference>
<evidence type="ECO:0000256" key="9">
    <source>
        <dbReference type="PROSITE-ProRule" id="PRU01016"/>
    </source>
</evidence>
<dbReference type="Pfam" id="PF00145">
    <property type="entry name" value="DNA_methylase"/>
    <property type="match status" value="2"/>
</dbReference>
<dbReference type="EC" id="2.1.1.37" evidence="11"/>
<evidence type="ECO:0000256" key="2">
    <source>
        <dbReference type="ARBA" id="ARBA00022603"/>
    </source>
</evidence>
<comment type="subcellular location">
    <subcellularLocation>
        <location evidence="1">Nucleus</location>
    </subcellularLocation>
</comment>